<accession>A0A2N8TYB1</accession>
<dbReference type="EMBL" id="POUC01000003">
    <property type="protein sequence ID" value="PNG23996.1"/>
    <property type="molecule type" value="Genomic_DNA"/>
</dbReference>
<feature type="chain" id="PRO_5038599637" description="CBM6 domain-containing protein" evidence="2">
    <location>
        <begin position="25"/>
        <end position="168"/>
    </location>
</feature>
<evidence type="ECO:0000313" key="5">
    <source>
        <dbReference type="Proteomes" id="UP000235943"/>
    </source>
</evidence>
<keyword evidence="1 2" id="KW-0732">Signal</keyword>
<gene>
    <name evidence="4" type="ORF">C1J00_00860</name>
</gene>
<comment type="caution">
    <text evidence="4">The sequence shown here is derived from an EMBL/GenBank/DDBJ whole genome shotgun (WGS) entry which is preliminary data.</text>
</comment>
<evidence type="ECO:0000256" key="2">
    <source>
        <dbReference type="SAM" id="SignalP"/>
    </source>
</evidence>
<name>A0A2N8TYB1_9ACTN</name>
<dbReference type="AlphaFoldDB" id="A0A2N8TYB1"/>
<dbReference type="InterPro" id="IPR008979">
    <property type="entry name" value="Galactose-bd-like_sf"/>
</dbReference>
<sequence length="168" mass="16883">MRLKSALAGASLLISALVVVPGHAAYAAATRYEAESAAASCVGTIDANWSGFSGTGFCNANNAVGAHVQFTVNAASAGTATLGIRFANGGTTARQAHVLVDGVAVQSVSFEPTGSWSTWMTKTVTVSVSAGDHTVRLSPAASTGLPNIDYLDFGLGGGLPGSFQWSSS</sequence>
<dbReference type="InterPro" id="IPR005084">
    <property type="entry name" value="CBM6"/>
</dbReference>
<keyword evidence="5" id="KW-1185">Reference proteome</keyword>
<dbReference type="InterPro" id="IPR006584">
    <property type="entry name" value="Cellulose-bd_IV"/>
</dbReference>
<dbReference type="SUPFAM" id="SSF49785">
    <property type="entry name" value="Galactose-binding domain-like"/>
    <property type="match status" value="1"/>
</dbReference>
<organism evidence="4 5">
    <name type="scientific">Streptomyces cahuitamycinicus</name>
    <dbReference type="NCBI Taxonomy" id="2070367"/>
    <lineage>
        <taxon>Bacteria</taxon>
        <taxon>Bacillati</taxon>
        <taxon>Actinomycetota</taxon>
        <taxon>Actinomycetes</taxon>
        <taxon>Kitasatosporales</taxon>
        <taxon>Streptomycetaceae</taxon>
        <taxon>Streptomyces</taxon>
    </lineage>
</organism>
<evidence type="ECO:0000313" key="4">
    <source>
        <dbReference type="EMBL" id="PNG23996.1"/>
    </source>
</evidence>
<dbReference type="PROSITE" id="PS51175">
    <property type="entry name" value="CBM6"/>
    <property type="match status" value="1"/>
</dbReference>
<feature type="domain" description="CBM6" evidence="3">
    <location>
        <begin position="30"/>
        <end position="154"/>
    </location>
</feature>
<dbReference type="GO" id="GO:0030246">
    <property type="term" value="F:carbohydrate binding"/>
    <property type="evidence" value="ECO:0007669"/>
    <property type="project" value="InterPro"/>
</dbReference>
<dbReference type="RefSeq" id="WP_102907104.1">
    <property type="nucleotide sequence ID" value="NZ_POUC01000003.1"/>
</dbReference>
<evidence type="ECO:0000259" key="3">
    <source>
        <dbReference type="PROSITE" id="PS51175"/>
    </source>
</evidence>
<dbReference type="CDD" id="cd04082">
    <property type="entry name" value="CBM35_pectate_lyase-like"/>
    <property type="match status" value="1"/>
</dbReference>
<dbReference type="Pfam" id="PF03422">
    <property type="entry name" value="CBM_6"/>
    <property type="match status" value="1"/>
</dbReference>
<dbReference type="OrthoDB" id="8660908at2"/>
<evidence type="ECO:0000256" key="1">
    <source>
        <dbReference type="ARBA" id="ARBA00022729"/>
    </source>
</evidence>
<dbReference type="Proteomes" id="UP000235943">
    <property type="component" value="Unassembled WGS sequence"/>
</dbReference>
<reference evidence="4 5" key="1">
    <citation type="submission" date="2018-01" db="EMBL/GenBank/DDBJ databases">
        <title>Draft genome sequence of Streptomyces sp. 13K301.</title>
        <authorList>
            <person name="Sahin N."/>
            <person name="Saygin H."/>
            <person name="Ay H."/>
        </authorList>
    </citation>
    <scope>NUCLEOTIDE SEQUENCE [LARGE SCALE GENOMIC DNA]</scope>
    <source>
        <strain evidence="4 5">13K301</strain>
    </source>
</reference>
<dbReference type="Gene3D" id="2.60.120.260">
    <property type="entry name" value="Galactose-binding domain-like"/>
    <property type="match status" value="1"/>
</dbReference>
<proteinExistence type="predicted"/>
<dbReference type="SMART" id="SM00606">
    <property type="entry name" value="CBD_IV"/>
    <property type="match status" value="1"/>
</dbReference>
<feature type="signal peptide" evidence="2">
    <location>
        <begin position="1"/>
        <end position="24"/>
    </location>
</feature>
<protein>
    <recommendedName>
        <fullName evidence="3">CBM6 domain-containing protein</fullName>
    </recommendedName>
</protein>